<gene>
    <name evidence="2 4" type="primary">ATPAF2</name>
</gene>
<accession>A0A2J8J3B1</accession>
<dbReference type="AlphaFoldDB" id="A0A2J8J3B1"/>
<keyword evidence="3" id="KW-1185">Reference proteome</keyword>
<organism evidence="2 3">
    <name type="scientific">Pan troglodytes</name>
    <name type="common">Chimpanzee</name>
    <dbReference type="NCBI Taxonomy" id="9598"/>
    <lineage>
        <taxon>Eukaryota</taxon>
        <taxon>Metazoa</taxon>
        <taxon>Chordata</taxon>
        <taxon>Craniata</taxon>
        <taxon>Vertebrata</taxon>
        <taxon>Euteleostomi</taxon>
        <taxon>Mammalia</taxon>
        <taxon>Eutheria</taxon>
        <taxon>Euarchontoglires</taxon>
        <taxon>Primates</taxon>
        <taxon>Haplorrhini</taxon>
        <taxon>Catarrhini</taxon>
        <taxon>Hominidae</taxon>
        <taxon>Pan</taxon>
    </lineage>
</organism>
<protein>
    <submittedName>
        <fullName evidence="2">ATP synthase mitochondrial F1 complex assembly factor 2</fullName>
    </submittedName>
</protein>
<dbReference type="Bgee" id="ENSPTRG00000008840">
    <property type="expression patterns" value="Expressed in testis and 21 other cell types or tissues"/>
</dbReference>
<dbReference type="GeneTree" id="ENSGT00390000009492"/>
<evidence type="ECO:0000256" key="1">
    <source>
        <dbReference type="SAM" id="MobiDB-lite"/>
    </source>
</evidence>
<feature type="region of interest" description="Disordered" evidence="1">
    <location>
        <begin position="67"/>
        <end position="107"/>
    </location>
</feature>
<evidence type="ECO:0000313" key="4">
    <source>
        <dbReference type="VGNC" id="VGNC:9142"/>
    </source>
</evidence>
<sequence>MWRSCLRLRDGGRRLLNRPAGGPSASMSPGPTIPSPARAYAPPTERKRFYQNVSITQGEDHIVQHIIGQPNPEKQGSADPGSREVSGHRHHLLQGGGARDISGTSKE</sequence>
<dbReference type="EMBL" id="AACZ04059838">
    <property type="status" value="NOT_ANNOTATED_CDS"/>
    <property type="molecule type" value="Genomic_DNA"/>
</dbReference>
<dbReference type="Proteomes" id="UP000002277">
    <property type="component" value="Chromosome 17"/>
</dbReference>
<reference evidence="2" key="3">
    <citation type="submission" date="2025-09" db="UniProtKB">
        <authorList>
            <consortium name="Ensembl"/>
        </authorList>
    </citation>
    <scope>IDENTIFICATION</scope>
</reference>
<dbReference type="VGNC" id="VGNC:9142">
    <property type="gene designation" value="ATPAF2"/>
</dbReference>
<reference evidence="2 3" key="1">
    <citation type="journal article" date="2005" name="Nature">
        <title>Initial sequence of the chimpanzee genome and comparison with the human genome.</title>
        <authorList>
            <consortium name="Chimpanzee sequencing and analysis consortium"/>
        </authorList>
    </citation>
    <scope>NUCLEOTIDE SEQUENCE [LARGE SCALE GENOMIC DNA]</scope>
</reference>
<proteinExistence type="predicted"/>
<feature type="region of interest" description="Disordered" evidence="1">
    <location>
        <begin position="9"/>
        <end position="42"/>
    </location>
</feature>
<name>A0A2J8J3B1_PANTR</name>
<accession>A0A2I3RPA1</accession>
<evidence type="ECO:0000313" key="2">
    <source>
        <dbReference type="Ensembl" id="ENSPTRP00000066519.1"/>
    </source>
</evidence>
<reference evidence="2" key="2">
    <citation type="submission" date="2025-08" db="UniProtKB">
        <authorList>
            <consortium name="Ensembl"/>
        </authorList>
    </citation>
    <scope>IDENTIFICATION</scope>
</reference>
<dbReference type="Ensembl" id="ENSPTRT00000077641.1">
    <property type="protein sequence ID" value="ENSPTRP00000066519.1"/>
    <property type="gene ID" value="ENSPTRG00000008840.4"/>
</dbReference>
<evidence type="ECO:0000313" key="3">
    <source>
        <dbReference type="Proteomes" id="UP000002277"/>
    </source>
</evidence>